<feature type="region of interest" description="Disordered" evidence="1">
    <location>
        <begin position="1"/>
        <end position="21"/>
    </location>
</feature>
<dbReference type="InterPro" id="IPR016166">
    <property type="entry name" value="FAD-bd_PCMH"/>
</dbReference>
<dbReference type="SUPFAM" id="SSF56176">
    <property type="entry name" value="FAD-binding/transporter-associated domain-like"/>
    <property type="match status" value="1"/>
</dbReference>
<dbReference type="GO" id="GO:0071949">
    <property type="term" value="F:FAD binding"/>
    <property type="evidence" value="ECO:0007669"/>
    <property type="project" value="InterPro"/>
</dbReference>
<dbReference type="InterPro" id="IPR016169">
    <property type="entry name" value="FAD-bd_PCMH_sub2"/>
</dbReference>
<dbReference type="PROSITE" id="PS51387">
    <property type="entry name" value="FAD_PCMH"/>
    <property type="match status" value="1"/>
</dbReference>
<dbReference type="Gene3D" id="3.30.465.10">
    <property type="match status" value="1"/>
</dbReference>
<dbReference type="AlphaFoldDB" id="A0A382P023"/>
<sequence length="172" mass="18235">VLVEQARSRTGQSVVRSSTDTDAVDGIHPSVVVEPLTTDDVVATLAWASTERLKVMVVGGRTKQAWGGPATSIDLMLSTARLNRVVEHRHGDLTATVEAGATLVSVNTELARHRQWLPWDPPWSDRATIGGIVATNDSGPRRHGYGAPRDGIIGVAMVRADGELAKSGGIVV</sequence>
<feature type="domain" description="FAD-binding PCMH-type" evidence="2">
    <location>
        <begin position="24"/>
        <end position="172"/>
    </location>
</feature>
<protein>
    <recommendedName>
        <fullName evidence="2">FAD-binding PCMH-type domain-containing protein</fullName>
    </recommendedName>
</protein>
<evidence type="ECO:0000313" key="3">
    <source>
        <dbReference type="EMBL" id="SVC66729.1"/>
    </source>
</evidence>
<dbReference type="PANTHER" id="PTHR11748">
    <property type="entry name" value="D-LACTATE DEHYDROGENASE"/>
    <property type="match status" value="1"/>
</dbReference>
<dbReference type="InterPro" id="IPR036318">
    <property type="entry name" value="FAD-bd_PCMH-like_sf"/>
</dbReference>
<gene>
    <name evidence="3" type="ORF">METZ01_LOCUS319583</name>
</gene>
<feature type="non-terminal residue" evidence="3">
    <location>
        <position position="172"/>
    </location>
</feature>
<organism evidence="3">
    <name type="scientific">marine metagenome</name>
    <dbReference type="NCBI Taxonomy" id="408172"/>
    <lineage>
        <taxon>unclassified sequences</taxon>
        <taxon>metagenomes</taxon>
        <taxon>ecological metagenomes</taxon>
    </lineage>
</organism>
<dbReference type="InterPro" id="IPR006094">
    <property type="entry name" value="Oxid_FAD_bind_N"/>
</dbReference>
<dbReference type="PANTHER" id="PTHR11748:SF103">
    <property type="entry name" value="GLYCOLATE OXIDASE SUBUNIT GLCE"/>
    <property type="match status" value="1"/>
</dbReference>
<dbReference type="Pfam" id="PF01565">
    <property type="entry name" value="FAD_binding_4"/>
    <property type="match status" value="1"/>
</dbReference>
<proteinExistence type="predicted"/>
<accession>A0A382P023</accession>
<evidence type="ECO:0000259" key="2">
    <source>
        <dbReference type="PROSITE" id="PS51387"/>
    </source>
</evidence>
<name>A0A382P023_9ZZZZ</name>
<evidence type="ECO:0000256" key="1">
    <source>
        <dbReference type="SAM" id="MobiDB-lite"/>
    </source>
</evidence>
<dbReference type="EMBL" id="UINC01103941">
    <property type="protein sequence ID" value="SVC66729.1"/>
    <property type="molecule type" value="Genomic_DNA"/>
</dbReference>
<feature type="non-terminal residue" evidence="3">
    <location>
        <position position="1"/>
    </location>
</feature>
<reference evidence="3" key="1">
    <citation type="submission" date="2018-05" db="EMBL/GenBank/DDBJ databases">
        <authorList>
            <person name="Lanie J.A."/>
            <person name="Ng W.-L."/>
            <person name="Kazmierczak K.M."/>
            <person name="Andrzejewski T.M."/>
            <person name="Davidsen T.M."/>
            <person name="Wayne K.J."/>
            <person name="Tettelin H."/>
            <person name="Glass J.I."/>
            <person name="Rusch D."/>
            <person name="Podicherti R."/>
            <person name="Tsui H.-C.T."/>
            <person name="Winkler M.E."/>
        </authorList>
    </citation>
    <scope>NUCLEOTIDE SEQUENCE</scope>
</reference>
<feature type="compositionally biased region" description="Polar residues" evidence="1">
    <location>
        <begin position="8"/>
        <end position="21"/>
    </location>
</feature>